<sequence>MPTDDGLPVPALTFLRASKSATVLEMDHPILSFVTLPQIPFNSCPQQPQAVAVLLKGELMVIDLQVPGYPSIESPHAMDLHEQPVTCVAYYSNCPSDLIGALTLVGCKQRRKGYSGKPWPVNGGIRKRMRDWTSGTHSYWTASHFERLEELEGCEKVSHAVKLIELCVESRFLLVSGVSGQVTLFRFSKTECMNTIAVVHIPQLNPSNGSGGDERSEPSQTPKEIRRQPKLASQDSTRSPATSDDSDDERITPFKVRGAAVKRKAGYQPELACLIPWPSSSHGDSVTSTAINSAFGLIALGTLFS</sequence>
<feature type="region of interest" description="Disordered" evidence="1">
    <location>
        <begin position="203"/>
        <end position="254"/>
    </location>
</feature>
<dbReference type="GO" id="GO:0005096">
    <property type="term" value="F:GTPase activator activity"/>
    <property type="evidence" value="ECO:0007669"/>
    <property type="project" value="TreeGrafter"/>
</dbReference>
<dbReference type="GO" id="GO:0045159">
    <property type="term" value="F:myosin II binding"/>
    <property type="evidence" value="ECO:0007669"/>
    <property type="project" value="TreeGrafter"/>
</dbReference>
<dbReference type="GO" id="GO:0006887">
    <property type="term" value="P:exocytosis"/>
    <property type="evidence" value="ECO:0007669"/>
    <property type="project" value="TreeGrafter"/>
</dbReference>
<dbReference type="Pfam" id="PF08366">
    <property type="entry name" value="LLGL"/>
    <property type="match status" value="1"/>
</dbReference>
<dbReference type="PANTHER" id="PTHR10241:SF25">
    <property type="entry name" value="TOMOSYN, ISOFORM C"/>
    <property type="match status" value="1"/>
</dbReference>
<gene>
    <name evidence="3" type="ORF">KIN20_002470</name>
</gene>
<dbReference type="AlphaFoldDB" id="A0AAD5LZV2"/>
<feature type="domain" description="Lethal giant larvae homologue 2" evidence="2">
    <location>
        <begin position="1"/>
        <end position="70"/>
    </location>
</feature>
<comment type="caution">
    <text evidence="3">The sequence shown here is derived from an EMBL/GenBank/DDBJ whole genome shotgun (WGS) entry which is preliminary data.</text>
</comment>
<reference evidence="3" key="1">
    <citation type="submission" date="2021-06" db="EMBL/GenBank/DDBJ databases">
        <title>Parelaphostrongylus tenuis whole genome reference sequence.</title>
        <authorList>
            <person name="Garwood T.J."/>
            <person name="Larsen P.A."/>
            <person name="Fountain-Jones N.M."/>
            <person name="Garbe J.R."/>
            <person name="Macchietto M.G."/>
            <person name="Kania S.A."/>
            <person name="Gerhold R.W."/>
            <person name="Richards J.E."/>
            <person name="Wolf T.M."/>
        </authorList>
    </citation>
    <scope>NUCLEOTIDE SEQUENCE</scope>
    <source>
        <strain evidence="3">MNPRO001-30</strain>
        <tissue evidence="3">Meninges</tissue>
    </source>
</reference>
<evidence type="ECO:0000313" key="3">
    <source>
        <dbReference type="EMBL" id="KAJ1347418.1"/>
    </source>
</evidence>
<dbReference type="EMBL" id="JAHQIW010000310">
    <property type="protein sequence ID" value="KAJ1347418.1"/>
    <property type="molecule type" value="Genomic_DNA"/>
</dbReference>
<evidence type="ECO:0000313" key="4">
    <source>
        <dbReference type="Proteomes" id="UP001196413"/>
    </source>
</evidence>
<evidence type="ECO:0000259" key="2">
    <source>
        <dbReference type="Pfam" id="PF08366"/>
    </source>
</evidence>
<dbReference type="GO" id="GO:0031201">
    <property type="term" value="C:SNARE complex"/>
    <property type="evidence" value="ECO:0007669"/>
    <property type="project" value="TreeGrafter"/>
</dbReference>
<evidence type="ECO:0000256" key="1">
    <source>
        <dbReference type="SAM" id="MobiDB-lite"/>
    </source>
</evidence>
<dbReference type="Proteomes" id="UP001196413">
    <property type="component" value="Unassembled WGS sequence"/>
</dbReference>
<dbReference type="GO" id="GO:0005886">
    <property type="term" value="C:plasma membrane"/>
    <property type="evidence" value="ECO:0007669"/>
    <property type="project" value="TreeGrafter"/>
</dbReference>
<proteinExistence type="predicted"/>
<feature type="compositionally biased region" description="Basic and acidic residues" evidence="1">
    <location>
        <begin position="212"/>
        <end position="227"/>
    </location>
</feature>
<dbReference type="PANTHER" id="PTHR10241">
    <property type="entry name" value="LETHAL 2 GIANT LARVAE PROTEIN"/>
    <property type="match status" value="1"/>
</dbReference>
<name>A0AAD5LZV2_PARTN</name>
<protein>
    <recommendedName>
        <fullName evidence="2">Lethal giant larvae homologue 2 domain-containing protein</fullName>
    </recommendedName>
</protein>
<accession>A0AAD5LZV2</accession>
<keyword evidence="4" id="KW-1185">Reference proteome</keyword>
<feature type="compositionally biased region" description="Polar residues" evidence="1">
    <location>
        <begin position="231"/>
        <end position="243"/>
    </location>
</feature>
<dbReference type="InterPro" id="IPR013577">
    <property type="entry name" value="LLGL2"/>
</dbReference>
<dbReference type="GO" id="GO:0019905">
    <property type="term" value="F:syntaxin binding"/>
    <property type="evidence" value="ECO:0007669"/>
    <property type="project" value="TreeGrafter"/>
</dbReference>
<organism evidence="3 4">
    <name type="scientific">Parelaphostrongylus tenuis</name>
    <name type="common">Meningeal worm</name>
    <dbReference type="NCBI Taxonomy" id="148309"/>
    <lineage>
        <taxon>Eukaryota</taxon>
        <taxon>Metazoa</taxon>
        <taxon>Ecdysozoa</taxon>
        <taxon>Nematoda</taxon>
        <taxon>Chromadorea</taxon>
        <taxon>Rhabditida</taxon>
        <taxon>Rhabditina</taxon>
        <taxon>Rhabditomorpha</taxon>
        <taxon>Strongyloidea</taxon>
        <taxon>Metastrongylidae</taxon>
        <taxon>Parelaphostrongylus</taxon>
    </lineage>
</organism>
<dbReference type="GO" id="GO:0006893">
    <property type="term" value="P:Golgi to plasma membrane transport"/>
    <property type="evidence" value="ECO:0007669"/>
    <property type="project" value="TreeGrafter"/>
</dbReference>